<comment type="caution">
    <text evidence="1">The sequence shown here is derived from an EMBL/GenBank/DDBJ whole genome shotgun (WGS) entry which is preliminary data.</text>
</comment>
<reference evidence="1 2" key="1">
    <citation type="submission" date="2021-08" db="EMBL/GenBank/DDBJ databases">
        <title>Draft Genome Sequence of Phanerochaete sordida strain YK-624.</title>
        <authorList>
            <person name="Mori T."/>
            <person name="Dohra H."/>
            <person name="Suzuki T."/>
            <person name="Kawagishi H."/>
            <person name="Hirai H."/>
        </authorList>
    </citation>
    <scope>NUCLEOTIDE SEQUENCE [LARGE SCALE GENOMIC DNA]</scope>
    <source>
        <strain evidence="1 2">YK-624</strain>
    </source>
</reference>
<accession>A0A9P3G1D5</accession>
<evidence type="ECO:0000313" key="1">
    <source>
        <dbReference type="EMBL" id="GJE85920.1"/>
    </source>
</evidence>
<dbReference type="EMBL" id="BPQB01000003">
    <property type="protein sequence ID" value="GJE85920.1"/>
    <property type="molecule type" value="Genomic_DNA"/>
</dbReference>
<dbReference type="AlphaFoldDB" id="A0A9P3G1D5"/>
<protein>
    <submittedName>
        <fullName evidence="1">Uncharacterized protein</fullName>
    </submittedName>
</protein>
<organism evidence="1 2">
    <name type="scientific">Phanerochaete sordida</name>
    <dbReference type="NCBI Taxonomy" id="48140"/>
    <lineage>
        <taxon>Eukaryota</taxon>
        <taxon>Fungi</taxon>
        <taxon>Dikarya</taxon>
        <taxon>Basidiomycota</taxon>
        <taxon>Agaricomycotina</taxon>
        <taxon>Agaricomycetes</taxon>
        <taxon>Polyporales</taxon>
        <taxon>Phanerochaetaceae</taxon>
        <taxon>Phanerochaete</taxon>
    </lineage>
</organism>
<gene>
    <name evidence="1" type="ORF">PsYK624_020000</name>
</gene>
<dbReference type="Proteomes" id="UP000703269">
    <property type="component" value="Unassembled WGS sequence"/>
</dbReference>
<evidence type="ECO:0000313" key="2">
    <source>
        <dbReference type="Proteomes" id="UP000703269"/>
    </source>
</evidence>
<sequence length="130" mass="14874">MASDGIRWMRATSRKGIEYEIGVPVKAANDVGEPHSHGPDFGMTVLWSVANTWIDLPRDQMVKSGIERYNLSTQSGSFYDYRLTFANNQTYDFHFWDETGDSYRVNTFSIGEHYVRFNSDKPTIVYVTGS</sequence>
<name>A0A9P3G1D5_9APHY</name>
<proteinExistence type="predicted"/>
<dbReference type="OrthoDB" id="2733590at2759"/>
<keyword evidence="2" id="KW-1185">Reference proteome</keyword>